<dbReference type="RefSeq" id="WP_091178827.1">
    <property type="nucleotide sequence ID" value="NZ_FNRY01000001.1"/>
</dbReference>
<accession>A0A1H4IPG1</accession>
<feature type="region of interest" description="Disordered" evidence="1">
    <location>
        <begin position="1"/>
        <end position="20"/>
    </location>
</feature>
<dbReference type="EMBL" id="FNRY01000001">
    <property type="protein sequence ID" value="SEB35984.1"/>
    <property type="molecule type" value="Genomic_DNA"/>
</dbReference>
<dbReference type="AlphaFoldDB" id="A0A1H4IPG1"/>
<name>A0A1H4IPG1_9MICO</name>
<evidence type="ECO:0000256" key="1">
    <source>
        <dbReference type="SAM" id="MobiDB-lite"/>
    </source>
</evidence>
<sequence>MTDNQERAVHNGVQDEPIMDMHEASDDDKISGIVTQERLDMAGANAAEIEYKLRERFREAGLDVDDEFVSEQAQEISEYPLSGHDTQEPNG</sequence>
<dbReference type="Proteomes" id="UP000199183">
    <property type="component" value="Unassembled WGS sequence"/>
</dbReference>
<evidence type="ECO:0000313" key="2">
    <source>
        <dbReference type="EMBL" id="SEB35984.1"/>
    </source>
</evidence>
<keyword evidence="3" id="KW-1185">Reference proteome</keyword>
<organism evidence="2 3">
    <name type="scientific">Paramicrobacterium humi</name>
    <dbReference type="NCBI Taxonomy" id="640635"/>
    <lineage>
        <taxon>Bacteria</taxon>
        <taxon>Bacillati</taxon>
        <taxon>Actinomycetota</taxon>
        <taxon>Actinomycetes</taxon>
        <taxon>Micrococcales</taxon>
        <taxon>Microbacteriaceae</taxon>
        <taxon>Paramicrobacterium</taxon>
    </lineage>
</organism>
<evidence type="ECO:0000313" key="3">
    <source>
        <dbReference type="Proteomes" id="UP000199183"/>
    </source>
</evidence>
<dbReference type="OrthoDB" id="5069327at2"/>
<proteinExistence type="predicted"/>
<reference evidence="2 3" key="1">
    <citation type="submission" date="2016-10" db="EMBL/GenBank/DDBJ databases">
        <authorList>
            <person name="de Groot N.N."/>
        </authorList>
    </citation>
    <scope>NUCLEOTIDE SEQUENCE [LARGE SCALE GENOMIC DNA]</scope>
    <source>
        <strain evidence="2 3">DSM 21799</strain>
    </source>
</reference>
<protein>
    <submittedName>
        <fullName evidence="2">Uncharacterized protein</fullName>
    </submittedName>
</protein>
<gene>
    <name evidence="2" type="ORF">SAMN04489806_0123</name>
</gene>
<dbReference type="STRING" id="640635.SAMN04489806_0123"/>